<dbReference type="InterPro" id="IPR011010">
    <property type="entry name" value="DNA_brk_join_enz"/>
</dbReference>
<dbReference type="Proteomes" id="UP001302072">
    <property type="component" value="Chromosome"/>
</dbReference>
<dbReference type="SUPFAM" id="SSF56349">
    <property type="entry name" value="DNA breaking-rejoining enzymes"/>
    <property type="match status" value="1"/>
</dbReference>
<dbReference type="InterPro" id="IPR002104">
    <property type="entry name" value="Integrase_catalytic"/>
</dbReference>
<evidence type="ECO:0000259" key="2">
    <source>
        <dbReference type="PROSITE" id="PS51898"/>
    </source>
</evidence>
<evidence type="ECO:0000313" key="4">
    <source>
        <dbReference type="Proteomes" id="UP001302072"/>
    </source>
</evidence>
<keyword evidence="4" id="KW-1185">Reference proteome</keyword>
<dbReference type="Pfam" id="PF00589">
    <property type="entry name" value="Phage_integrase"/>
    <property type="match status" value="1"/>
</dbReference>
<dbReference type="InterPro" id="IPR013762">
    <property type="entry name" value="Integrase-like_cat_sf"/>
</dbReference>
<name>A0ABY9YN45_9GAMM</name>
<protein>
    <submittedName>
        <fullName evidence="3">Site-specific integrase</fullName>
    </submittedName>
</protein>
<proteinExistence type="predicted"/>
<accession>A0ABY9YN45</accession>
<organism evidence="3 4">
    <name type="scientific">Stenotrophomonas oahuensis</name>
    <dbReference type="NCBI Taxonomy" id="3003271"/>
    <lineage>
        <taxon>Bacteria</taxon>
        <taxon>Pseudomonadati</taxon>
        <taxon>Pseudomonadota</taxon>
        <taxon>Gammaproteobacteria</taxon>
        <taxon>Lysobacterales</taxon>
        <taxon>Lysobacteraceae</taxon>
        <taxon>Stenotrophomonas</taxon>
    </lineage>
</organism>
<dbReference type="EMBL" id="CP115541">
    <property type="protein sequence ID" value="WNH52050.1"/>
    <property type="molecule type" value="Genomic_DNA"/>
</dbReference>
<dbReference type="RefSeq" id="WP_311191263.1">
    <property type="nucleotide sequence ID" value="NZ_CP115541.1"/>
</dbReference>
<dbReference type="CDD" id="cd00397">
    <property type="entry name" value="DNA_BRE_C"/>
    <property type="match status" value="1"/>
</dbReference>
<dbReference type="Gene3D" id="1.10.443.10">
    <property type="entry name" value="Intergrase catalytic core"/>
    <property type="match status" value="1"/>
</dbReference>
<reference evidence="3 4" key="1">
    <citation type="submission" date="2022-12" db="EMBL/GenBank/DDBJ databases">
        <title>Two new species, Stenotrophomonas aracearum and Stenotrophomonas oahuensis, isolated from Anthurium (Araceae family) in Hawaii.</title>
        <authorList>
            <person name="Chunag S.C."/>
            <person name="Dobhal S."/>
            <person name="Alvarez A."/>
            <person name="Arif M."/>
        </authorList>
    </citation>
    <scope>NUCLEOTIDE SEQUENCE [LARGE SCALE GENOMIC DNA]</scope>
    <source>
        <strain evidence="3 4">A5586</strain>
    </source>
</reference>
<dbReference type="PROSITE" id="PS51898">
    <property type="entry name" value="TYR_RECOMBINASE"/>
    <property type="match status" value="1"/>
</dbReference>
<gene>
    <name evidence="3" type="ORF">PDM29_17160</name>
</gene>
<sequence length="476" mass="52161">MVRYYDDFDEKQRSIRDFQEASSFVVYVDGRAINVGLDHLSAPHALLIKHVFVNLLAQGRAPTTAVKYVLGSKAIGDAGLSEISTLVPVQAGVFWSVFFSRELPTDAYACAKSILQLLCKHRLGGWSESYLEVISALPLPFKDKYAVVKSGRAFVSVDEEASIVRFLDEAAAESGSGRLALKEAQEAAMLLCAYQFGMRPVQIAYLSLRDLKIRDNPGESFTSVYITFRMVKQRASSSTKPLVRRVKSEWTSLFVQIENQLRTDGAGGPDRLFGIHSAHEATRQISALLRTRLKLEATAVNLRHTAAQRLVDAGASHDELAEFLGHSDSTTALVYYDTSANQAERVNSALGISEIYQRVARIAHDRFISAEELAHLKDSQQIGGAPHGVAIAGIGGCTSGQPACPYNPILSCYGCPKFMPIQSLPMHLKVLGDLREVARFFHESSRGDAVSPAYLQLERTIAEVQAVVVEIEGEPS</sequence>
<evidence type="ECO:0000256" key="1">
    <source>
        <dbReference type="ARBA" id="ARBA00023172"/>
    </source>
</evidence>
<evidence type="ECO:0000313" key="3">
    <source>
        <dbReference type="EMBL" id="WNH52050.1"/>
    </source>
</evidence>
<keyword evidence="1" id="KW-0233">DNA recombination</keyword>
<feature type="domain" description="Tyr recombinase" evidence="2">
    <location>
        <begin position="152"/>
        <end position="348"/>
    </location>
</feature>